<dbReference type="EMBL" id="RAQU01000038">
    <property type="protein sequence ID" value="RKK04614.1"/>
    <property type="molecule type" value="Genomic_DNA"/>
</dbReference>
<dbReference type="InterPro" id="IPR041525">
    <property type="entry name" value="N/Namide_PRibTrfase"/>
</dbReference>
<proteinExistence type="inferred from homology"/>
<comment type="PTM">
    <text evidence="7">Transiently phosphorylated on a His residue during the reaction cycle. Phosphorylation strongly increases the affinity for substrates and increases the rate of nicotinate D-ribonucleotide production. Dephosphorylation regenerates the low-affinity form of the enzyme, leading to product release.</text>
</comment>
<evidence type="ECO:0000313" key="10">
    <source>
        <dbReference type="EMBL" id="RKK04614.1"/>
    </source>
</evidence>
<dbReference type="InterPro" id="IPR036068">
    <property type="entry name" value="Nicotinate_pribotase-like_C"/>
</dbReference>
<dbReference type="Pfam" id="PF17767">
    <property type="entry name" value="NAPRTase_N"/>
    <property type="match status" value="1"/>
</dbReference>
<evidence type="ECO:0000256" key="5">
    <source>
        <dbReference type="ARBA" id="ARBA00022598"/>
    </source>
</evidence>
<feature type="domain" description="Nicotinate/nicotinamide phosphoribosyltransferase" evidence="8">
    <location>
        <begin position="189"/>
        <end position="453"/>
    </location>
</feature>
<comment type="similarity">
    <text evidence="2 7">Belongs to the NAPRTase family.</text>
</comment>
<dbReference type="GO" id="GO:0034355">
    <property type="term" value="P:NAD+ biosynthetic process via the salvage pathway"/>
    <property type="evidence" value="ECO:0007669"/>
    <property type="project" value="TreeGrafter"/>
</dbReference>
<evidence type="ECO:0000313" key="12">
    <source>
        <dbReference type="Proteomes" id="UP000274097"/>
    </source>
</evidence>
<name>A0A3A9JLL6_9PROT</name>
<evidence type="ECO:0000259" key="8">
    <source>
        <dbReference type="Pfam" id="PF04095"/>
    </source>
</evidence>
<dbReference type="UniPathway" id="UPA00253">
    <property type="reaction ID" value="UER00457"/>
</dbReference>
<dbReference type="NCBIfam" id="NF003704">
    <property type="entry name" value="PRK05321.1"/>
    <property type="match status" value="1"/>
</dbReference>
<dbReference type="PIRSF" id="PIRSF000484">
    <property type="entry name" value="NAPRT"/>
    <property type="match status" value="1"/>
</dbReference>
<dbReference type="FunCoup" id="A0A3A9JLL6">
    <property type="interactions" value="351"/>
</dbReference>
<dbReference type="InterPro" id="IPR040727">
    <property type="entry name" value="NAPRTase_N"/>
</dbReference>
<sequence>MIHNLAKRAHDRNWSLDPIVRSLLDTDWYKLAMLQFIWKHFAGTRVRFTLINRTKAVRLAEVVDEVELRRQLDHARGLRFTKSELIWLAGNTFYGQRNIFSPAFIEWLATLALPPYRLVREDGQLRLDFEGAWEEVTLWEIHALAIVSELRTRHGYAQLDEMDLDILFSRAKAKLWSKVERLAGVPGLSFADFGTRRRHSFLWHEYVVSLLAAKLPGAFSGTSNTYLAYKHNLEAIGTNAHELPMVLTALARLGRLGEVGVQEAQYEVLRLWQQMYGGAMQVMLPDTYGSTQFFQNAPDWLADWNGVRLDSKDPYVGGKEALAFFAARGRDPGKKLLVPSDGLDVDRILGLHATFGGSIQPGHTAADFADARDFQDSAKWRHEPRCRISSGIGTNLTNDFSGCSPGNAADFAPISLVCKVTEVEEHPAVKLSDNYTKATGTAEEIAYYRSVFGSAGLAELPVTT</sequence>
<gene>
    <name evidence="7" type="primary">pncB</name>
    <name evidence="10" type="ORF">D6Z83_08580</name>
    <name evidence="11" type="ORF">EBE87_22890</name>
</gene>
<evidence type="ECO:0000259" key="9">
    <source>
        <dbReference type="Pfam" id="PF17767"/>
    </source>
</evidence>
<keyword evidence="12" id="KW-1185">Reference proteome</keyword>
<dbReference type="InParanoid" id="A0A3A9JLL6"/>
<dbReference type="Pfam" id="PF04095">
    <property type="entry name" value="NAPRTase"/>
    <property type="match status" value="1"/>
</dbReference>
<dbReference type="EMBL" id="RFLX01000031">
    <property type="protein sequence ID" value="RMI17354.1"/>
    <property type="molecule type" value="Genomic_DNA"/>
</dbReference>
<dbReference type="PANTHER" id="PTHR11098">
    <property type="entry name" value="NICOTINATE PHOSPHORIBOSYLTRANSFERASE"/>
    <property type="match status" value="1"/>
</dbReference>
<comment type="function">
    <text evidence="7">Catalyzes the synthesis of beta-nicotinate D-ribonucleotide from nicotinate and 5-phospho-D-ribose 1-phosphate at the expense of ATP.</text>
</comment>
<keyword evidence="10" id="KW-0328">Glycosyltransferase</keyword>
<dbReference type="OrthoDB" id="9771406at2"/>
<evidence type="ECO:0000256" key="1">
    <source>
        <dbReference type="ARBA" id="ARBA00004952"/>
    </source>
</evidence>
<evidence type="ECO:0000313" key="13">
    <source>
        <dbReference type="Proteomes" id="UP000278036"/>
    </source>
</evidence>
<dbReference type="GO" id="GO:0005829">
    <property type="term" value="C:cytosol"/>
    <property type="evidence" value="ECO:0007669"/>
    <property type="project" value="TreeGrafter"/>
</dbReference>
<evidence type="ECO:0000256" key="4">
    <source>
        <dbReference type="ARBA" id="ARBA00022553"/>
    </source>
</evidence>
<feature type="modified residue" description="Phosphohistidine; by autocatalysis" evidence="7">
    <location>
        <position position="241"/>
    </location>
</feature>
<keyword evidence="5 7" id="KW-0436">Ligase</keyword>
<dbReference type="PANTHER" id="PTHR11098:SF1">
    <property type="entry name" value="NICOTINATE PHOSPHORIBOSYLTRANSFERASE"/>
    <property type="match status" value="1"/>
</dbReference>
<dbReference type="GO" id="GO:0016757">
    <property type="term" value="F:glycosyltransferase activity"/>
    <property type="evidence" value="ECO:0007669"/>
    <property type="project" value="UniProtKB-KW"/>
</dbReference>
<evidence type="ECO:0000256" key="3">
    <source>
        <dbReference type="ARBA" id="ARBA00013236"/>
    </source>
</evidence>
<feature type="domain" description="Nicotinate phosphoribosyltransferase N-terminal" evidence="9">
    <location>
        <begin position="24"/>
        <end position="148"/>
    </location>
</feature>
<dbReference type="GO" id="GO:0004516">
    <property type="term" value="F:nicotinate phosphoribosyltransferase activity"/>
    <property type="evidence" value="ECO:0007669"/>
    <property type="project" value="UniProtKB-UniRule"/>
</dbReference>
<dbReference type="SUPFAM" id="SSF54675">
    <property type="entry name" value="Nicotinate/Quinolinate PRTase N-terminal domain-like"/>
    <property type="match status" value="1"/>
</dbReference>
<comment type="pathway">
    <text evidence="1 7">Cofactor biosynthesis; NAD(+) biosynthesis; nicotinate D-ribonucleotide from nicotinate: step 1/1.</text>
</comment>
<evidence type="ECO:0000256" key="7">
    <source>
        <dbReference type="HAMAP-Rule" id="MF_00570"/>
    </source>
</evidence>
<keyword evidence="4 7" id="KW-0597">Phosphoprotein</keyword>
<protein>
    <recommendedName>
        <fullName evidence="3 7">Nicotinate phosphoribosyltransferase</fullName>
        <shortName evidence="7">NAPRTase</shortName>
        <ecNumber evidence="3 7">6.3.4.21</ecNumber>
    </recommendedName>
</protein>
<organism evidence="10 13">
    <name type="scientific">Teichococcus wenyumeiae</name>
    <dbReference type="NCBI Taxonomy" id="2478470"/>
    <lineage>
        <taxon>Bacteria</taxon>
        <taxon>Pseudomonadati</taxon>
        <taxon>Pseudomonadota</taxon>
        <taxon>Alphaproteobacteria</taxon>
        <taxon>Acetobacterales</taxon>
        <taxon>Roseomonadaceae</taxon>
        <taxon>Roseomonas</taxon>
    </lineage>
</organism>
<comment type="catalytic activity">
    <reaction evidence="7">
        <text>5-phospho-alpha-D-ribose 1-diphosphate + nicotinate + ATP + H2O = nicotinate beta-D-ribonucleotide + ADP + phosphate + diphosphate</text>
        <dbReference type="Rhea" id="RHEA:36163"/>
        <dbReference type="ChEBI" id="CHEBI:15377"/>
        <dbReference type="ChEBI" id="CHEBI:30616"/>
        <dbReference type="ChEBI" id="CHEBI:32544"/>
        <dbReference type="ChEBI" id="CHEBI:33019"/>
        <dbReference type="ChEBI" id="CHEBI:43474"/>
        <dbReference type="ChEBI" id="CHEBI:57502"/>
        <dbReference type="ChEBI" id="CHEBI:58017"/>
        <dbReference type="ChEBI" id="CHEBI:456216"/>
        <dbReference type="EC" id="6.3.4.21"/>
    </reaction>
</comment>
<dbReference type="AlphaFoldDB" id="A0A3A9JLL6"/>
<comment type="caution">
    <text evidence="10">The sequence shown here is derived from an EMBL/GenBank/DDBJ whole genome shotgun (WGS) entry which is preliminary data.</text>
</comment>
<dbReference type="InterPro" id="IPR007229">
    <property type="entry name" value="Nic_PRibTrfase-Fam"/>
</dbReference>
<keyword evidence="10" id="KW-0808">Transferase</keyword>
<dbReference type="Proteomes" id="UP000278036">
    <property type="component" value="Unassembled WGS sequence"/>
</dbReference>
<reference evidence="10 13" key="1">
    <citation type="submission" date="2018-09" db="EMBL/GenBank/DDBJ databases">
        <title>Roseomonas sp. nov., isolated from feces of Tibetan antelopes in the Qinghai-Tibet plateau, China.</title>
        <authorList>
            <person name="Tian Z."/>
        </authorList>
    </citation>
    <scope>NUCLEOTIDE SEQUENCE [LARGE SCALE GENOMIC DNA]</scope>
    <source>
        <strain evidence="11 12">Z23</strain>
        <strain evidence="10 13">Z24</strain>
    </source>
</reference>
<dbReference type="EC" id="6.3.4.21" evidence="3 7"/>
<accession>A0A3A9JLL6</accession>
<dbReference type="SUPFAM" id="SSF51690">
    <property type="entry name" value="Nicotinate/Quinolinate PRTase C-terminal domain-like"/>
    <property type="match status" value="1"/>
</dbReference>
<evidence type="ECO:0000313" key="11">
    <source>
        <dbReference type="EMBL" id="RMI17354.1"/>
    </source>
</evidence>
<dbReference type="HAMAP" id="MF_00570">
    <property type="entry name" value="NAPRTase"/>
    <property type="match status" value="1"/>
</dbReference>
<evidence type="ECO:0000256" key="2">
    <source>
        <dbReference type="ARBA" id="ARBA00010897"/>
    </source>
</evidence>
<dbReference type="RefSeq" id="WP_120637911.1">
    <property type="nucleotide sequence ID" value="NZ_RAQU01000038.1"/>
</dbReference>
<keyword evidence="6 7" id="KW-0662">Pyridine nucleotide biosynthesis</keyword>
<dbReference type="Proteomes" id="UP000274097">
    <property type="component" value="Unassembled WGS sequence"/>
</dbReference>
<dbReference type="Gene3D" id="3.20.140.10">
    <property type="entry name" value="nicotinate phosphoribosyltransferase"/>
    <property type="match status" value="2"/>
</dbReference>
<evidence type="ECO:0000256" key="6">
    <source>
        <dbReference type="ARBA" id="ARBA00022642"/>
    </source>
</evidence>
<dbReference type="InterPro" id="IPR006406">
    <property type="entry name" value="Nic_PRibTrfase"/>
</dbReference>